<accession>A0ABZ0CUA2</accession>
<organism evidence="3 4">
    <name type="scientific">Piscinibacter gummiphilus</name>
    <dbReference type="NCBI Taxonomy" id="946333"/>
    <lineage>
        <taxon>Bacteria</taxon>
        <taxon>Pseudomonadati</taxon>
        <taxon>Pseudomonadota</taxon>
        <taxon>Betaproteobacteria</taxon>
        <taxon>Burkholderiales</taxon>
        <taxon>Sphaerotilaceae</taxon>
        <taxon>Piscinibacter</taxon>
    </lineage>
</organism>
<dbReference type="EMBL" id="CP136336">
    <property type="protein sequence ID" value="WOB06119.1"/>
    <property type="molecule type" value="Genomic_DNA"/>
</dbReference>
<dbReference type="InterPro" id="IPR013022">
    <property type="entry name" value="Xyl_isomerase-like_TIM-brl"/>
</dbReference>
<protein>
    <submittedName>
        <fullName evidence="3">Sugar phosphate isomerase/epimerase family protein</fullName>
    </submittedName>
</protein>
<dbReference type="InterPro" id="IPR036237">
    <property type="entry name" value="Xyl_isomerase-like_sf"/>
</dbReference>
<dbReference type="Gene3D" id="3.20.20.150">
    <property type="entry name" value="Divalent-metal-dependent TIM barrel enzymes"/>
    <property type="match status" value="1"/>
</dbReference>
<name>A0ABZ0CUA2_9BURK</name>
<dbReference type="RefSeq" id="WP_316698433.1">
    <property type="nucleotide sequence ID" value="NZ_CP136336.1"/>
</dbReference>
<dbReference type="Pfam" id="PF01261">
    <property type="entry name" value="AP_endonuc_2"/>
    <property type="match status" value="1"/>
</dbReference>
<feature type="domain" description="Xylose isomerase-like TIM barrel" evidence="2">
    <location>
        <begin position="19"/>
        <end position="236"/>
    </location>
</feature>
<keyword evidence="4" id="KW-1185">Reference proteome</keyword>
<reference evidence="3 4" key="1">
    <citation type="submission" date="2023-10" db="EMBL/GenBank/DDBJ databases">
        <title>Bacteria for the degradation of biodegradable plastic PBAT(Polybutylene adipate terephthalate).</title>
        <authorList>
            <person name="Weon H.-Y."/>
            <person name="Yeon J."/>
        </authorList>
    </citation>
    <scope>NUCLEOTIDE SEQUENCE [LARGE SCALE GENOMIC DNA]</scope>
    <source>
        <strain evidence="3 4">SBD 7-3</strain>
    </source>
</reference>
<keyword evidence="1 3" id="KW-0413">Isomerase</keyword>
<dbReference type="SUPFAM" id="SSF51658">
    <property type="entry name" value="Xylose isomerase-like"/>
    <property type="match status" value="1"/>
</dbReference>
<evidence type="ECO:0000256" key="1">
    <source>
        <dbReference type="ARBA" id="ARBA00023235"/>
    </source>
</evidence>
<evidence type="ECO:0000259" key="2">
    <source>
        <dbReference type="Pfam" id="PF01261"/>
    </source>
</evidence>
<dbReference type="Proteomes" id="UP001303946">
    <property type="component" value="Chromosome"/>
</dbReference>
<dbReference type="InterPro" id="IPR050417">
    <property type="entry name" value="Sugar_Epim/Isomerase"/>
</dbReference>
<sequence>MHIAAHNWMRAEPIRRTMERLRAHGIDALEIAGEPEQYDTREVRALLKEHGLTCWGAVTLTLGERNLAARDAARREATVDYMKRVVTMVKELDGEIVSLVPLTVGKVVPEASAEDEWRWVVEGVKAVHEHARREGVRIAIEPLNRFETYLINRTDQALALADAVAPDCGVCLDVFHMNIEEADLHAAFRQAKGRIYDVHLADSNRFALGMGHLDFRAILDTLREVDYTGALSLEFVATLDRTPANPYGAQAETRPVDISPEQKQFLIDHGSNLLSDEFYTSLFTRSMDVLRPLVAPR</sequence>
<dbReference type="PANTHER" id="PTHR43489">
    <property type="entry name" value="ISOMERASE"/>
    <property type="match status" value="1"/>
</dbReference>
<dbReference type="PANTHER" id="PTHR43489:SF7">
    <property type="entry name" value="3-DEHYDRO-D-GULOSIDE 4-EPIMERASE-RELATED"/>
    <property type="match status" value="1"/>
</dbReference>
<dbReference type="GO" id="GO:0016853">
    <property type="term" value="F:isomerase activity"/>
    <property type="evidence" value="ECO:0007669"/>
    <property type="project" value="UniProtKB-KW"/>
</dbReference>
<proteinExistence type="predicted"/>
<evidence type="ECO:0000313" key="3">
    <source>
        <dbReference type="EMBL" id="WOB06119.1"/>
    </source>
</evidence>
<evidence type="ECO:0000313" key="4">
    <source>
        <dbReference type="Proteomes" id="UP001303946"/>
    </source>
</evidence>
<gene>
    <name evidence="3" type="ORF">RXV79_14420</name>
</gene>